<evidence type="ECO:0000313" key="2">
    <source>
        <dbReference type="Proteomes" id="UP000287547"/>
    </source>
</evidence>
<dbReference type="RefSeq" id="WP_037257374.1">
    <property type="nucleotide sequence ID" value="NZ_QHKI01000107.1"/>
</dbReference>
<evidence type="ECO:0008006" key="3">
    <source>
        <dbReference type="Google" id="ProtNLM"/>
    </source>
</evidence>
<dbReference type="AlphaFoldDB" id="A0A428Y3J6"/>
<dbReference type="OrthoDB" id="3537879at2"/>
<protein>
    <recommendedName>
        <fullName evidence="3">DUF1877 domain-containing protein</fullName>
    </recommendedName>
</protein>
<gene>
    <name evidence="1" type="ORF">DMH04_52910</name>
</gene>
<sequence length="148" mass="16025">MGLLTDYFSAASDELAATALHAPGGPLHAEPPFKTVEAKGIEPSVTLARLAMALTGEDYDVVTADPGWDRAVADDEEMYVCGVADKLRDALAQADDARLPQVAAQWAEAEEFLGHADPEFLTELVKELVDLARHATEQGERLYVWVCL</sequence>
<name>A0A428Y3J6_KIBAR</name>
<evidence type="ECO:0000313" key="1">
    <source>
        <dbReference type="EMBL" id="RSM62147.1"/>
    </source>
</evidence>
<accession>A0A428Y3J6</accession>
<reference evidence="1 2" key="1">
    <citation type="submission" date="2018-05" db="EMBL/GenBank/DDBJ databases">
        <title>Evolution of GPA BGCs.</title>
        <authorList>
            <person name="Waglechner N."/>
            <person name="Wright G.D."/>
        </authorList>
    </citation>
    <scope>NUCLEOTIDE SEQUENCE [LARGE SCALE GENOMIC DNA]</scope>
    <source>
        <strain evidence="1 2">A82846</strain>
    </source>
</reference>
<dbReference type="EMBL" id="QHKI01000107">
    <property type="protein sequence ID" value="RSM62147.1"/>
    <property type="molecule type" value="Genomic_DNA"/>
</dbReference>
<proteinExistence type="predicted"/>
<comment type="caution">
    <text evidence="1">The sequence shown here is derived from an EMBL/GenBank/DDBJ whole genome shotgun (WGS) entry which is preliminary data.</text>
</comment>
<organism evidence="1 2">
    <name type="scientific">Kibdelosporangium aridum</name>
    <dbReference type="NCBI Taxonomy" id="2030"/>
    <lineage>
        <taxon>Bacteria</taxon>
        <taxon>Bacillati</taxon>
        <taxon>Actinomycetota</taxon>
        <taxon>Actinomycetes</taxon>
        <taxon>Pseudonocardiales</taxon>
        <taxon>Pseudonocardiaceae</taxon>
        <taxon>Kibdelosporangium</taxon>
    </lineage>
</organism>
<dbReference type="Proteomes" id="UP000287547">
    <property type="component" value="Unassembled WGS sequence"/>
</dbReference>